<proteinExistence type="predicted"/>
<accession>A0A1R4HAZ9</accession>
<keyword evidence="3" id="KW-1185">Reference proteome</keyword>
<evidence type="ECO:0000313" key="2">
    <source>
        <dbReference type="EMBL" id="SJM93389.1"/>
    </source>
</evidence>
<dbReference type="EMBL" id="FUKI01000119">
    <property type="protein sequence ID" value="SJM93389.1"/>
    <property type="molecule type" value="Genomic_DNA"/>
</dbReference>
<feature type="signal peptide" evidence="1">
    <location>
        <begin position="1"/>
        <end position="39"/>
    </location>
</feature>
<feature type="chain" id="PRO_5012842548" evidence="1">
    <location>
        <begin position="40"/>
        <end position="134"/>
    </location>
</feature>
<keyword evidence="1" id="KW-0732">Signal</keyword>
<name>A0A1R4HAZ9_9GAMM</name>
<sequence>MIYFQTLSGNYTQGFIKIMNCIKKSALIVMIAMSLGASASVAYAEDAVNSSLPSLNETIAHIERAIADVNNSDFAASNLQIKAARISGVLITGNDDIVKRANAIVIQGQISSKTGDVKQATALLSEALKLYKSL</sequence>
<organism evidence="2 3">
    <name type="scientific">Crenothrix polyspora</name>
    <dbReference type="NCBI Taxonomy" id="360316"/>
    <lineage>
        <taxon>Bacteria</taxon>
        <taxon>Pseudomonadati</taxon>
        <taxon>Pseudomonadota</taxon>
        <taxon>Gammaproteobacteria</taxon>
        <taxon>Methylococcales</taxon>
        <taxon>Crenotrichaceae</taxon>
        <taxon>Crenothrix</taxon>
    </lineage>
</organism>
<reference evidence="3" key="1">
    <citation type="submission" date="2017-02" db="EMBL/GenBank/DDBJ databases">
        <authorList>
            <person name="Daims H."/>
        </authorList>
    </citation>
    <scope>NUCLEOTIDE SEQUENCE [LARGE SCALE GENOMIC DNA]</scope>
</reference>
<gene>
    <name evidence="2" type="ORF">CRENPOLYSF1_430074</name>
</gene>
<protein>
    <submittedName>
        <fullName evidence="2">Uncharacterized protein</fullName>
    </submittedName>
</protein>
<evidence type="ECO:0000256" key="1">
    <source>
        <dbReference type="SAM" id="SignalP"/>
    </source>
</evidence>
<evidence type="ECO:0000313" key="3">
    <source>
        <dbReference type="Proteomes" id="UP000195667"/>
    </source>
</evidence>
<dbReference type="Proteomes" id="UP000195667">
    <property type="component" value="Unassembled WGS sequence"/>
</dbReference>
<dbReference type="AlphaFoldDB" id="A0A1R4HAZ9"/>